<protein>
    <submittedName>
        <fullName evidence="2">Uncharacterized protein</fullName>
    </submittedName>
</protein>
<evidence type="ECO:0000313" key="2">
    <source>
        <dbReference type="EMBL" id="GMH13015.1"/>
    </source>
</evidence>
<dbReference type="AlphaFoldDB" id="A0AAD3SLN7"/>
<reference evidence="2" key="1">
    <citation type="submission" date="2023-05" db="EMBL/GenBank/DDBJ databases">
        <title>Nepenthes gracilis genome sequencing.</title>
        <authorList>
            <person name="Fukushima K."/>
        </authorList>
    </citation>
    <scope>NUCLEOTIDE SEQUENCE</scope>
    <source>
        <strain evidence="2">SING2019-196</strain>
    </source>
</reference>
<comment type="caution">
    <text evidence="2">The sequence shown here is derived from an EMBL/GenBank/DDBJ whole genome shotgun (WGS) entry which is preliminary data.</text>
</comment>
<dbReference type="Proteomes" id="UP001279734">
    <property type="component" value="Unassembled WGS sequence"/>
</dbReference>
<feature type="compositionally biased region" description="Acidic residues" evidence="1">
    <location>
        <begin position="139"/>
        <end position="153"/>
    </location>
</feature>
<feature type="region of interest" description="Disordered" evidence="1">
    <location>
        <begin position="125"/>
        <end position="153"/>
    </location>
</feature>
<keyword evidence="3" id="KW-1185">Reference proteome</keyword>
<dbReference type="EMBL" id="BSYO01000012">
    <property type="protein sequence ID" value="GMH13015.1"/>
    <property type="molecule type" value="Genomic_DNA"/>
</dbReference>
<feature type="compositionally biased region" description="Basic and acidic residues" evidence="1">
    <location>
        <begin position="129"/>
        <end position="138"/>
    </location>
</feature>
<sequence>MRALFLAAVSELNPSGVGSSPPDAAVEGQAQAEVLNIVTNHHPSTGFQCKLKRIYCPTGRLLQDTHLYKAKSSVKEMVHYSVDNNCHAMDDVVPTTNSFTALQEGDEVCLSNGPSTDALVLDSSPFQEMDNRSRKEWVPDLDGEQGVDDIDGE</sequence>
<name>A0AAD3SLN7_NEPGR</name>
<proteinExistence type="predicted"/>
<accession>A0AAD3SLN7</accession>
<organism evidence="2 3">
    <name type="scientific">Nepenthes gracilis</name>
    <name type="common">Slender pitcher plant</name>
    <dbReference type="NCBI Taxonomy" id="150966"/>
    <lineage>
        <taxon>Eukaryota</taxon>
        <taxon>Viridiplantae</taxon>
        <taxon>Streptophyta</taxon>
        <taxon>Embryophyta</taxon>
        <taxon>Tracheophyta</taxon>
        <taxon>Spermatophyta</taxon>
        <taxon>Magnoliopsida</taxon>
        <taxon>eudicotyledons</taxon>
        <taxon>Gunneridae</taxon>
        <taxon>Pentapetalae</taxon>
        <taxon>Caryophyllales</taxon>
        <taxon>Nepenthaceae</taxon>
        <taxon>Nepenthes</taxon>
    </lineage>
</organism>
<evidence type="ECO:0000313" key="3">
    <source>
        <dbReference type="Proteomes" id="UP001279734"/>
    </source>
</evidence>
<gene>
    <name evidence="2" type="ORF">Nepgr_014856</name>
</gene>
<evidence type="ECO:0000256" key="1">
    <source>
        <dbReference type="SAM" id="MobiDB-lite"/>
    </source>
</evidence>